<dbReference type="InterPro" id="IPR004394">
    <property type="entry name" value="Iojap/RsfS/C7orf30"/>
</dbReference>
<dbReference type="PANTHER" id="PTHR21043">
    <property type="entry name" value="IOJAP SUPERFAMILY ORTHOLOG"/>
    <property type="match status" value="1"/>
</dbReference>
<gene>
    <name evidence="2" type="ORF">SteCoe_27705</name>
</gene>
<evidence type="ECO:0000256" key="1">
    <source>
        <dbReference type="ARBA" id="ARBA00010574"/>
    </source>
</evidence>
<sequence>MLNRFKFLKLFPLCRNFSEINNITIDSIENPPEENVLATRPMKGLLWGDGQVFLKYQKVKFKHGKAPSLKRLQKFLEHEQAKDIKILSLDEFKQNTIYSTLMICSGMSPRHISRMAYGLIKSLKEAEVPDHKLFQVLGTRESGWMILSLRDLHIHLIVEDQREALSIDEIWTNPISSKDIEEYRLNTYRLYHPIGNR</sequence>
<protein>
    <recommendedName>
        <fullName evidence="4">Ribosomal silencing factor RsfS</fullName>
    </recommendedName>
</protein>
<dbReference type="EMBL" id="MPUH01000812">
    <property type="protein sequence ID" value="OMJ73574.1"/>
    <property type="molecule type" value="Genomic_DNA"/>
</dbReference>
<reference evidence="2 3" key="1">
    <citation type="submission" date="2016-11" db="EMBL/GenBank/DDBJ databases">
        <title>The macronuclear genome of Stentor coeruleus: a giant cell with tiny introns.</title>
        <authorList>
            <person name="Slabodnick M."/>
            <person name="Ruby J.G."/>
            <person name="Reiff S.B."/>
            <person name="Swart E.C."/>
            <person name="Gosai S."/>
            <person name="Prabakaran S."/>
            <person name="Witkowska E."/>
            <person name="Larue G.E."/>
            <person name="Fisher S."/>
            <person name="Freeman R.M."/>
            <person name="Gunawardena J."/>
            <person name="Chu W."/>
            <person name="Stover N.A."/>
            <person name="Gregory B.D."/>
            <person name="Nowacki M."/>
            <person name="Derisi J."/>
            <person name="Roy S.W."/>
            <person name="Marshall W.F."/>
            <person name="Sood P."/>
        </authorList>
    </citation>
    <scope>NUCLEOTIDE SEQUENCE [LARGE SCALE GENOMIC DNA]</scope>
    <source>
        <strain evidence="2">WM001</strain>
    </source>
</reference>
<dbReference type="SUPFAM" id="SSF81301">
    <property type="entry name" value="Nucleotidyltransferase"/>
    <property type="match status" value="1"/>
</dbReference>
<name>A0A1R2B9Y5_9CILI</name>
<keyword evidence="3" id="KW-1185">Reference proteome</keyword>
<dbReference type="PANTHER" id="PTHR21043:SF0">
    <property type="entry name" value="MITOCHONDRIAL ASSEMBLY OF RIBOSOMAL LARGE SUBUNIT PROTEIN 1"/>
    <property type="match status" value="1"/>
</dbReference>
<evidence type="ECO:0000313" key="2">
    <source>
        <dbReference type="EMBL" id="OMJ73574.1"/>
    </source>
</evidence>
<dbReference type="Proteomes" id="UP000187209">
    <property type="component" value="Unassembled WGS sequence"/>
</dbReference>
<evidence type="ECO:0008006" key="4">
    <source>
        <dbReference type="Google" id="ProtNLM"/>
    </source>
</evidence>
<dbReference type="GO" id="GO:0090071">
    <property type="term" value="P:negative regulation of ribosome biogenesis"/>
    <property type="evidence" value="ECO:0007669"/>
    <property type="project" value="TreeGrafter"/>
</dbReference>
<accession>A0A1R2B9Y5</accession>
<proteinExistence type="inferred from homology"/>
<comment type="similarity">
    <text evidence="1">Belongs to the Iojap/RsfS family.</text>
</comment>
<comment type="caution">
    <text evidence="2">The sequence shown here is derived from an EMBL/GenBank/DDBJ whole genome shotgun (WGS) entry which is preliminary data.</text>
</comment>
<dbReference type="InterPro" id="IPR043519">
    <property type="entry name" value="NT_sf"/>
</dbReference>
<dbReference type="AlphaFoldDB" id="A0A1R2B9Y5"/>
<dbReference type="OrthoDB" id="21330at2759"/>
<evidence type="ECO:0000313" key="3">
    <source>
        <dbReference type="Proteomes" id="UP000187209"/>
    </source>
</evidence>
<dbReference type="GO" id="GO:0017148">
    <property type="term" value="P:negative regulation of translation"/>
    <property type="evidence" value="ECO:0007669"/>
    <property type="project" value="TreeGrafter"/>
</dbReference>
<dbReference type="GO" id="GO:0043023">
    <property type="term" value="F:ribosomal large subunit binding"/>
    <property type="evidence" value="ECO:0007669"/>
    <property type="project" value="TreeGrafter"/>
</dbReference>
<dbReference type="Pfam" id="PF02410">
    <property type="entry name" value="RsfS"/>
    <property type="match status" value="1"/>
</dbReference>
<organism evidence="2 3">
    <name type="scientific">Stentor coeruleus</name>
    <dbReference type="NCBI Taxonomy" id="5963"/>
    <lineage>
        <taxon>Eukaryota</taxon>
        <taxon>Sar</taxon>
        <taxon>Alveolata</taxon>
        <taxon>Ciliophora</taxon>
        <taxon>Postciliodesmatophora</taxon>
        <taxon>Heterotrichea</taxon>
        <taxon>Heterotrichida</taxon>
        <taxon>Stentoridae</taxon>
        <taxon>Stentor</taxon>
    </lineage>
</organism>
<dbReference type="Gene3D" id="3.30.460.10">
    <property type="entry name" value="Beta Polymerase, domain 2"/>
    <property type="match status" value="1"/>
</dbReference>